<organism evidence="2 3">
    <name type="scientific">Berkelbacteria bacterium GW2011_GWA2_35_9</name>
    <dbReference type="NCBI Taxonomy" id="1618333"/>
    <lineage>
        <taxon>Bacteria</taxon>
        <taxon>Candidatus Berkelbacteria</taxon>
    </lineage>
</organism>
<dbReference type="EMBL" id="LBRB01000003">
    <property type="protein sequence ID" value="KKP89068.1"/>
    <property type="molecule type" value="Genomic_DNA"/>
</dbReference>
<evidence type="ECO:0000313" key="2">
    <source>
        <dbReference type="EMBL" id="KKP89068.1"/>
    </source>
</evidence>
<reference evidence="2 3" key="1">
    <citation type="journal article" date="2015" name="Nature">
        <title>rRNA introns, odd ribosomes, and small enigmatic genomes across a large radiation of phyla.</title>
        <authorList>
            <person name="Brown C.T."/>
            <person name="Hug L.A."/>
            <person name="Thomas B.C."/>
            <person name="Sharon I."/>
            <person name="Castelle C.J."/>
            <person name="Singh A."/>
            <person name="Wilkins M.J."/>
            <person name="Williams K.H."/>
            <person name="Banfield J.F."/>
        </authorList>
    </citation>
    <scope>NUCLEOTIDE SEQUENCE [LARGE SCALE GENOMIC DNA]</scope>
</reference>
<evidence type="ECO:0000259" key="1">
    <source>
        <dbReference type="Pfam" id="PF05618"/>
    </source>
</evidence>
<dbReference type="STRING" id="1618333.UR93_C0003G0005"/>
<dbReference type="SUPFAM" id="SSF50630">
    <property type="entry name" value="Acid proteases"/>
    <property type="match status" value="1"/>
</dbReference>
<evidence type="ECO:0000313" key="3">
    <source>
        <dbReference type="Proteomes" id="UP000034316"/>
    </source>
</evidence>
<dbReference type="InterPro" id="IPR021109">
    <property type="entry name" value="Peptidase_aspartic_dom_sf"/>
</dbReference>
<sequence>MKKKKKIIGVIEKIVIAGCNGKKKKVLARIDTGAALTSIDETIARKIGYLETIKEFEKRLSICEKKILKMNRAERENCFSNTPGLKKYIKINSAHGFSFRPIVNISLNINNMDIESEATIIDRSHLKYPVIIGRKDLSGFLVNIISEKI</sequence>
<dbReference type="Pfam" id="PF05618">
    <property type="entry name" value="Zn_protease"/>
    <property type="match status" value="1"/>
</dbReference>
<proteinExistence type="predicted"/>
<dbReference type="AlphaFoldDB" id="A0A0G0D702"/>
<feature type="domain" description="Retropepsin-like aspartic endopeptidase" evidence="1">
    <location>
        <begin position="9"/>
        <end position="138"/>
    </location>
</feature>
<name>A0A0G0D702_9BACT</name>
<dbReference type="Gene3D" id="2.40.70.10">
    <property type="entry name" value="Acid Proteases"/>
    <property type="match status" value="1"/>
</dbReference>
<dbReference type="PANTHER" id="PTHR38037:SF2">
    <property type="entry name" value="ATP-DEPENDENT ZINC PROTEASE DOMAIN-CONTAINING PROTEIN-RELATED"/>
    <property type="match status" value="1"/>
</dbReference>
<accession>A0A0G0D702</accession>
<comment type="caution">
    <text evidence="2">The sequence shown here is derived from an EMBL/GenBank/DDBJ whole genome shotgun (WGS) entry which is preliminary data.</text>
</comment>
<dbReference type="Proteomes" id="UP000034316">
    <property type="component" value="Unassembled WGS sequence"/>
</dbReference>
<dbReference type="PANTHER" id="PTHR38037">
    <property type="entry name" value="ZN_PROTEASE DOMAIN-CONTAINING PROTEIN"/>
    <property type="match status" value="1"/>
</dbReference>
<protein>
    <recommendedName>
        <fullName evidence="1">Retropepsin-like aspartic endopeptidase domain-containing protein</fullName>
    </recommendedName>
</protein>
<gene>
    <name evidence="2" type="ORF">UR93_C0003G0005</name>
</gene>
<dbReference type="InterPro" id="IPR008503">
    <property type="entry name" value="Asp_endopeptidase"/>
</dbReference>